<dbReference type="AlphaFoldDB" id="A0A6A6NZZ9"/>
<evidence type="ECO:0000313" key="3">
    <source>
        <dbReference type="Proteomes" id="UP000799766"/>
    </source>
</evidence>
<dbReference type="EMBL" id="MU001681">
    <property type="protein sequence ID" value="KAF2457331.1"/>
    <property type="molecule type" value="Genomic_DNA"/>
</dbReference>
<evidence type="ECO:0000256" key="1">
    <source>
        <dbReference type="SAM" id="MobiDB-lite"/>
    </source>
</evidence>
<accession>A0A6A6NZZ9</accession>
<keyword evidence="3" id="KW-1185">Reference proteome</keyword>
<name>A0A6A6NZZ9_9PEZI</name>
<reference evidence="2" key="1">
    <citation type="journal article" date="2020" name="Stud. Mycol.">
        <title>101 Dothideomycetes genomes: a test case for predicting lifestyles and emergence of pathogens.</title>
        <authorList>
            <person name="Haridas S."/>
            <person name="Albert R."/>
            <person name="Binder M."/>
            <person name="Bloem J."/>
            <person name="Labutti K."/>
            <person name="Salamov A."/>
            <person name="Andreopoulos B."/>
            <person name="Baker S."/>
            <person name="Barry K."/>
            <person name="Bills G."/>
            <person name="Bluhm B."/>
            <person name="Cannon C."/>
            <person name="Castanera R."/>
            <person name="Culley D."/>
            <person name="Daum C."/>
            <person name="Ezra D."/>
            <person name="Gonzalez J."/>
            <person name="Henrissat B."/>
            <person name="Kuo A."/>
            <person name="Liang C."/>
            <person name="Lipzen A."/>
            <person name="Lutzoni F."/>
            <person name="Magnuson J."/>
            <person name="Mondo S."/>
            <person name="Nolan M."/>
            <person name="Ohm R."/>
            <person name="Pangilinan J."/>
            <person name="Park H.-J."/>
            <person name="Ramirez L."/>
            <person name="Alfaro M."/>
            <person name="Sun H."/>
            <person name="Tritt A."/>
            <person name="Yoshinaga Y."/>
            <person name="Zwiers L.-H."/>
            <person name="Turgeon B."/>
            <person name="Goodwin S."/>
            <person name="Spatafora J."/>
            <person name="Crous P."/>
            <person name="Grigoriev I."/>
        </authorList>
    </citation>
    <scope>NUCLEOTIDE SEQUENCE</scope>
    <source>
        <strain evidence="2">ATCC 16933</strain>
    </source>
</reference>
<gene>
    <name evidence="2" type="ORF">BDY21DRAFT_345588</name>
</gene>
<protein>
    <submittedName>
        <fullName evidence="2">Uncharacterized protein</fullName>
    </submittedName>
</protein>
<feature type="compositionally biased region" description="Basic and acidic residues" evidence="1">
    <location>
        <begin position="36"/>
        <end position="48"/>
    </location>
</feature>
<feature type="region of interest" description="Disordered" evidence="1">
    <location>
        <begin position="1"/>
        <end position="98"/>
    </location>
</feature>
<proteinExistence type="predicted"/>
<organism evidence="2 3">
    <name type="scientific">Lineolata rhizophorae</name>
    <dbReference type="NCBI Taxonomy" id="578093"/>
    <lineage>
        <taxon>Eukaryota</taxon>
        <taxon>Fungi</taxon>
        <taxon>Dikarya</taxon>
        <taxon>Ascomycota</taxon>
        <taxon>Pezizomycotina</taxon>
        <taxon>Dothideomycetes</taxon>
        <taxon>Dothideomycetes incertae sedis</taxon>
        <taxon>Lineolatales</taxon>
        <taxon>Lineolataceae</taxon>
        <taxon>Lineolata</taxon>
    </lineage>
</organism>
<sequence>MAKSTAHLAGQARPNRPGPAMSRPTCVTTPYEYQPTDERQVTSDRPGHTEYTPIAFGFAYPSPGQSHRRALDATPSARQPETARPDPPAGQTKPRIPP</sequence>
<evidence type="ECO:0000313" key="2">
    <source>
        <dbReference type="EMBL" id="KAF2457331.1"/>
    </source>
</evidence>
<dbReference type="Proteomes" id="UP000799766">
    <property type="component" value="Unassembled WGS sequence"/>
</dbReference>